<accession>A0A8I6S7L1</accession>
<evidence type="ECO:0008006" key="4">
    <source>
        <dbReference type="Google" id="ProtNLM"/>
    </source>
</evidence>
<dbReference type="PANTHER" id="PTHR31206:SF1">
    <property type="entry name" value="LP10445P"/>
    <property type="match status" value="1"/>
</dbReference>
<organism evidence="2 3">
    <name type="scientific">Cimex lectularius</name>
    <name type="common">Bed bug</name>
    <name type="synonym">Acanthia lectularia</name>
    <dbReference type="NCBI Taxonomy" id="79782"/>
    <lineage>
        <taxon>Eukaryota</taxon>
        <taxon>Metazoa</taxon>
        <taxon>Ecdysozoa</taxon>
        <taxon>Arthropoda</taxon>
        <taxon>Hexapoda</taxon>
        <taxon>Insecta</taxon>
        <taxon>Pterygota</taxon>
        <taxon>Neoptera</taxon>
        <taxon>Paraneoptera</taxon>
        <taxon>Hemiptera</taxon>
        <taxon>Heteroptera</taxon>
        <taxon>Panheteroptera</taxon>
        <taxon>Cimicomorpha</taxon>
        <taxon>Cimicidae</taxon>
        <taxon>Cimex</taxon>
    </lineage>
</organism>
<evidence type="ECO:0000313" key="2">
    <source>
        <dbReference type="EnsemblMetazoa" id="XP_014257339.1"/>
    </source>
</evidence>
<reference evidence="2" key="1">
    <citation type="submission" date="2022-01" db="UniProtKB">
        <authorList>
            <consortium name="EnsemblMetazoa"/>
        </authorList>
    </citation>
    <scope>IDENTIFICATION</scope>
</reference>
<proteinExistence type="predicted"/>
<feature type="compositionally biased region" description="Acidic residues" evidence="1">
    <location>
        <begin position="82"/>
        <end position="92"/>
    </location>
</feature>
<feature type="region of interest" description="Disordered" evidence="1">
    <location>
        <begin position="31"/>
        <end position="68"/>
    </location>
</feature>
<dbReference type="InterPro" id="IPR028260">
    <property type="entry name" value="FAM177"/>
</dbReference>
<keyword evidence="3" id="KW-1185">Reference proteome</keyword>
<dbReference type="EnsemblMetazoa" id="XM_014401853.2">
    <property type="protein sequence ID" value="XP_014257339.1"/>
    <property type="gene ID" value="LOC106671061"/>
</dbReference>
<dbReference type="GeneID" id="106671061"/>
<name>A0A8I6S7L1_CIMLE</name>
<evidence type="ECO:0000256" key="1">
    <source>
        <dbReference type="SAM" id="MobiDB-lite"/>
    </source>
</evidence>
<feature type="region of interest" description="Disordered" evidence="1">
    <location>
        <begin position="82"/>
        <end position="102"/>
    </location>
</feature>
<dbReference type="KEGG" id="clec:106671061"/>
<dbReference type="PANTHER" id="PTHR31206">
    <property type="entry name" value="LP10445P"/>
    <property type="match status" value="1"/>
</dbReference>
<protein>
    <recommendedName>
        <fullName evidence="4">Protein FAM177A1</fullName>
    </recommendedName>
</protein>
<dbReference type="OrthoDB" id="45963at2759"/>
<dbReference type="Proteomes" id="UP000494040">
    <property type="component" value="Unassembled WGS sequence"/>
</dbReference>
<dbReference type="AlphaFoldDB" id="A0A8I6S7L1"/>
<dbReference type="Pfam" id="PF14774">
    <property type="entry name" value="FAM177"/>
    <property type="match status" value="1"/>
</dbReference>
<evidence type="ECO:0000313" key="3">
    <source>
        <dbReference type="Proteomes" id="UP000494040"/>
    </source>
</evidence>
<sequence length="219" mass="24826">MVSHSSPLIFRSGCQVRAKLKKPKGLFSKMNVVSPSETSTKDVGPPTSMPLNNTPLEQGAEFQPGRKQPKRVLHFSDGTLEEFSTDEEDDVEPCSQKKSGSQVSSVNPATLTWMPWFIYQTVFVGNKTLAMCDFVGEYLASFFGITSPKYEYEIEHFKRMQAEENEKKKDDLELGGWIQQDTNVISSEQFRSAERSPSECPVSRWSHDIKKSCKVSWLR</sequence>
<dbReference type="RefSeq" id="XP_014257339.1">
    <property type="nucleotide sequence ID" value="XM_014401853.2"/>
</dbReference>